<evidence type="ECO:0000313" key="2">
    <source>
        <dbReference type="EMBL" id="RJP19849.1"/>
    </source>
</evidence>
<dbReference type="EMBL" id="QZKU01000084">
    <property type="protein sequence ID" value="RJP19849.1"/>
    <property type="molecule type" value="Genomic_DNA"/>
</dbReference>
<dbReference type="InterPro" id="IPR016024">
    <property type="entry name" value="ARM-type_fold"/>
</dbReference>
<proteinExistence type="predicted"/>
<dbReference type="SUPFAM" id="SSF48371">
    <property type="entry name" value="ARM repeat"/>
    <property type="match status" value="1"/>
</dbReference>
<accession>A0A3A4NL94</accession>
<dbReference type="Pfam" id="PF13646">
    <property type="entry name" value="HEAT_2"/>
    <property type="match status" value="1"/>
</dbReference>
<name>A0A3A4NL94_ABYX5</name>
<evidence type="ECO:0000256" key="1">
    <source>
        <dbReference type="SAM" id="Coils"/>
    </source>
</evidence>
<sequence>MQWQAGPFDGSKTSTQHAADEFLAAFILAKKNLQLYPAGNAMVNESLQKVLSIMKKRFPDEEVVELLIEKKRIRVNRKEGTTNDPRVQDLALECFKRGVRKIFLDSFIPVEELRALLGILNLPRESIAKAGGIEKFTKSRNLVHALVEETAELMIVDGESFFLPDELAPQGTDSPPDSREPDSAELIGSMFVRIQGGSAQDMKRLQMLLKEPSRFSRALERFALQFDQAEGDAADDSQIARLRQALKAIETASTHLSSEEERHEVVQNLALSVLNMSAGMRGDLVRDGLVPNLALKSIESEILSLFPASQLADALLENFEASGGSASVLQGYFKNLKLSGANKAELAGILRDGLSTKGKLTSETEEVLFAEERSLPEAAGGPDAGAPPHMLVMEQYPCEKVLFLPEERSRLDVQVAEELQAPIEYQLTPILLELMRYENVATHHAAILKRVRESMEYLIEKHDFERAAQLLKNLKEEFERKKRMFSQQQLKPFVSLLEEYSEGAVVRELAATLRNMQGEGPEFERVVQYFEAAGPPAVSQLMGTLEEEKSRRARLLICKVIARAGDKNVVAVAEKLKHPKWFVVRNAVSILAQTGSPACVPYLEFALAHKDSRVRKEALRALAAIRSGEAVELLCSTLDDDDPAICKTALGWVAAIEAEQAVPILQRHLSGRAIFQRDDEFLRLSVDALKSIATKPALSILEKLAQTRSFFRRRKAAAIRALAGAALRDLSEANV</sequence>
<dbReference type="Proteomes" id="UP000265882">
    <property type="component" value="Unassembled WGS sequence"/>
</dbReference>
<feature type="coiled-coil region" evidence="1">
    <location>
        <begin position="461"/>
        <end position="491"/>
    </location>
</feature>
<dbReference type="InterPro" id="IPR004155">
    <property type="entry name" value="PBS_lyase_HEAT"/>
</dbReference>
<reference evidence="2 3" key="1">
    <citation type="journal article" date="2017" name="ISME J.">
        <title>Energy and carbon metabolisms in a deep terrestrial subsurface fluid microbial community.</title>
        <authorList>
            <person name="Momper L."/>
            <person name="Jungbluth S.P."/>
            <person name="Lee M.D."/>
            <person name="Amend J.P."/>
        </authorList>
    </citation>
    <scope>NUCLEOTIDE SEQUENCE [LARGE SCALE GENOMIC DNA]</scope>
    <source>
        <strain evidence="2">SURF_5</strain>
    </source>
</reference>
<dbReference type="AlphaFoldDB" id="A0A3A4NL94"/>
<dbReference type="InterPro" id="IPR011989">
    <property type="entry name" value="ARM-like"/>
</dbReference>
<gene>
    <name evidence="2" type="ORF">C4520_12230</name>
</gene>
<keyword evidence="1" id="KW-0175">Coiled coil</keyword>
<dbReference type="Gene3D" id="1.25.10.10">
    <property type="entry name" value="Leucine-rich Repeat Variant"/>
    <property type="match status" value="1"/>
</dbReference>
<evidence type="ECO:0000313" key="3">
    <source>
        <dbReference type="Proteomes" id="UP000265882"/>
    </source>
</evidence>
<dbReference type="SMART" id="SM00567">
    <property type="entry name" value="EZ_HEAT"/>
    <property type="match status" value="3"/>
</dbReference>
<comment type="caution">
    <text evidence="2">The sequence shown here is derived from an EMBL/GenBank/DDBJ whole genome shotgun (WGS) entry which is preliminary data.</text>
</comment>
<protein>
    <submittedName>
        <fullName evidence="2">HEAT repeat domain-containing protein</fullName>
    </submittedName>
</protein>
<organism evidence="2 3">
    <name type="scientific">Abyssobacteria bacterium (strain SURF_5)</name>
    <dbReference type="NCBI Taxonomy" id="2093360"/>
    <lineage>
        <taxon>Bacteria</taxon>
        <taxon>Pseudomonadati</taxon>
        <taxon>Candidatus Hydrogenedentota</taxon>
        <taxon>Candidatus Abyssobacteria</taxon>
    </lineage>
</organism>